<sequence length="252" mass="29697">MVYWHFKTAFLSYVAISLVIFIVLNVLIGSRDHGNRNFENIIRPLGKDGILKSPDTLFMDIEYYNVSELGDFEIPNTVHYVWCYDHTIKYEQYLSIISVWKLMRPDIIEFHCRYNISEDDPYDMWLKEIKMKISGFVVKRIPENWKFQQYRDCGIYYGIAVLHDRGGIYASDNVTFTKSVRSYRRKNFTVGLDSRGDVSFVMSSRRNFYLLHLAEMNSKHNQPFGSFKSAIRCSVISSKKLQVYKKKIHALC</sequence>
<accession>A0AA88Y811</accession>
<dbReference type="Proteomes" id="UP001186944">
    <property type="component" value="Unassembled WGS sequence"/>
</dbReference>
<evidence type="ECO:0000313" key="2">
    <source>
        <dbReference type="EMBL" id="KAK3100178.1"/>
    </source>
</evidence>
<evidence type="ECO:0000313" key="3">
    <source>
        <dbReference type="Proteomes" id="UP001186944"/>
    </source>
</evidence>
<dbReference type="PANTHER" id="PTHR46830:SF1">
    <property type="entry name" value="ALPHA-1,4-N-ACETYLGLUCOSAMINYLTRANSFERASE"/>
    <property type="match status" value="1"/>
</dbReference>
<comment type="caution">
    <text evidence="2">The sequence shown here is derived from an EMBL/GenBank/DDBJ whole genome shotgun (WGS) entry which is preliminary data.</text>
</comment>
<dbReference type="EMBL" id="VSWD01000006">
    <property type="protein sequence ID" value="KAK3100178.1"/>
    <property type="molecule type" value="Genomic_DNA"/>
</dbReference>
<protein>
    <submittedName>
        <fullName evidence="2">Uncharacterized protein</fullName>
    </submittedName>
</protein>
<keyword evidence="1" id="KW-0812">Transmembrane</keyword>
<dbReference type="PANTHER" id="PTHR46830">
    <property type="entry name" value="TRANSFERASE, PUTATIVE-RELATED"/>
    <property type="match status" value="1"/>
</dbReference>
<proteinExistence type="predicted"/>
<evidence type="ECO:0000256" key="1">
    <source>
        <dbReference type="SAM" id="Phobius"/>
    </source>
</evidence>
<keyword evidence="1" id="KW-1133">Transmembrane helix</keyword>
<organism evidence="2 3">
    <name type="scientific">Pinctada imbricata</name>
    <name type="common">Atlantic pearl-oyster</name>
    <name type="synonym">Pinctada martensii</name>
    <dbReference type="NCBI Taxonomy" id="66713"/>
    <lineage>
        <taxon>Eukaryota</taxon>
        <taxon>Metazoa</taxon>
        <taxon>Spiralia</taxon>
        <taxon>Lophotrochozoa</taxon>
        <taxon>Mollusca</taxon>
        <taxon>Bivalvia</taxon>
        <taxon>Autobranchia</taxon>
        <taxon>Pteriomorphia</taxon>
        <taxon>Pterioida</taxon>
        <taxon>Pterioidea</taxon>
        <taxon>Pteriidae</taxon>
        <taxon>Pinctada</taxon>
    </lineage>
</organism>
<gene>
    <name evidence="2" type="ORF">FSP39_015819</name>
</gene>
<keyword evidence="3" id="KW-1185">Reference proteome</keyword>
<feature type="transmembrane region" description="Helical" evidence="1">
    <location>
        <begin position="6"/>
        <end position="28"/>
    </location>
</feature>
<name>A0AA88Y811_PINIB</name>
<dbReference type="AlphaFoldDB" id="A0AA88Y811"/>
<reference evidence="2" key="1">
    <citation type="submission" date="2019-08" db="EMBL/GenBank/DDBJ databases">
        <title>The improved chromosome-level genome for the pearl oyster Pinctada fucata martensii using PacBio sequencing and Hi-C.</title>
        <authorList>
            <person name="Zheng Z."/>
        </authorList>
    </citation>
    <scope>NUCLEOTIDE SEQUENCE</scope>
    <source>
        <strain evidence="2">ZZ-2019</strain>
        <tissue evidence="2">Adductor muscle</tissue>
    </source>
</reference>
<keyword evidence="1" id="KW-0472">Membrane</keyword>